<keyword evidence="2" id="KW-1185">Reference proteome</keyword>
<evidence type="ECO:0000313" key="2">
    <source>
        <dbReference type="Proteomes" id="UP001150538"/>
    </source>
</evidence>
<evidence type="ECO:0000313" key="1">
    <source>
        <dbReference type="EMBL" id="KAJ1912959.1"/>
    </source>
</evidence>
<reference evidence="1" key="1">
    <citation type="submission" date="2022-07" db="EMBL/GenBank/DDBJ databases">
        <title>Phylogenomic reconstructions and comparative analyses of Kickxellomycotina fungi.</title>
        <authorList>
            <person name="Reynolds N.K."/>
            <person name="Stajich J.E."/>
            <person name="Barry K."/>
            <person name="Grigoriev I.V."/>
            <person name="Crous P."/>
            <person name="Smith M.E."/>
        </authorList>
    </citation>
    <scope>NUCLEOTIDE SEQUENCE</scope>
    <source>
        <strain evidence="1">NBRC 100468</strain>
    </source>
</reference>
<proteinExistence type="predicted"/>
<accession>A0A9W8DPD5</accession>
<gene>
    <name evidence="1" type="ORF">H4219_005406</name>
</gene>
<organism evidence="1 2">
    <name type="scientific">Mycoemilia scoparia</name>
    <dbReference type="NCBI Taxonomy" id="417184"/>
    <lineage>
        <taxon>Eukaryota</taxon>
        <taxon>Fungi</taxon>
        <taxon>Fungi incertae sedis</taxon>
        <taxon>Zoopagomycota</taxon>
        <taxon>Kickxellomycotina</taxon>
        <taxon>Kickxellomycetes</taxon>
        <taxon>Kickxellales</taxon>
        <taxon>Kickxellaceae</taxon>
        <taxon>Mycoemilia</taxon>
    </lineage>
</organism>
<dbReference type="Proteomes" id="UP001150538">
    <property type="component" value="Unassembled WGS sequence"/>
</dbReference>
<sequence length="231" mass="26332">MTSRLLSDFLQELQQLLTKGLNDINMATSSLLNHDNTDGFLGKAAKCQNLSENQSEIIRQYDMHVKPLSFNDKLHFIGHVFDTIDTFLPEAKANISRKLFAFNLEIAKPEHSMNDRGEYDFYREIPIVPLYLSAKYRLFIGDVENKLKMYDRGQDIFTNGQEFVDFLFPIIRNSCFTAAYIATCHVAVIRHGVGDVGRCRSLMSEVEGCLALEELQKFGDERGNDVTMDDA</sequence>
<dbReference type="AlphaFoldDB" id="A0A9W8DPD5"/>
<protein>
    <submittedName>
        <fullName evidence="1">Uncharacterized protein</fullName>
    </submittedName>
</protein>
<comment type="caution">
    <text evidence="1">The sequence shown here is derived from an EMBL/GenBank/DDBJ whole genome shotgun (WGS) entry which is preliminary data.</text>
</comment>
<dbReference type="EMBL" id="JANBPU010000298">
    <property type="protein sequence ID" value="KAJ1912959.1"/>
    <property type="molecule type" value="Genomic_DNA"/>
</dbReference>
<name>A0A9W8DPD5_9FUNG</name>